<protein>
    <recommendedName>
        <fullName evidence="1">Protein kinase domain-containing protein</fullName>
    </recommendedName>
</protein>
<dbReference type="PROSITE" id="PS50011">
    <property type="entry name" value="PROTEIN_KINASE_DOM"/>
    <property type="match status" value="1"/>
</dbReference>
<evidence type="ECO:0000313" key="2">
    <source>
        <dbReference type="EMBL" id="RHZ82067.1"/>
    </source>
</evidence>
<keyword evidence="3" id="KW-1185">Reference proteome</keyword>
<evidence type="ECO:0000313" key="3">
    <source>
        <dbReference type="Proteomes" id="UP000266861"/>
    </source>
</evidence>
<evidence type="ECO:0000259" key="1">
    <source>
        <dbReference type="PROSITE" id="PS50011"/>
    </source>
</evidence>
<accession>A0A397J3T8</accession>
<dbReference type="STRING" id="1348612.A0A397J3T8"/>
<dbReference type="SMART" id="SM00220">
    <property type="entry name" value="S_TKc"/>
    <property type="match status" value="1"/>
</dbReference>
<gene>
    <name evidence="2" type="ORF">Glove_114g30</name>
</gene>
<proteinExistence type="predicted"/>
<dbReference type="Pfam" id="PF00069">
    <property type="entry name" value="Pkinase"/>
    <property type="match status" value="1"/>
</dbReference>
<organism evidence="2 3">
    <name type="scientific">Diversispora epigaea</name>
    <dbReference type="NCBI Taxonomy" id="1348612"/>
    <lineage>
        <taxon>Eukaryota</taxon>
        <taxon>Fungi</taxon>
        <taxon>Fungi incertae sedis</taxon>
        <taxon>Mucoromycota</taxon>
        <taxon>Glomeromycotina</taxon>
        <taxon>Glomeromycetes</taxon>
        <taxon>Diversisporales</taxon>
        <taxon>Diversisporaceae</taxon>
        <taxon>Diversispora</taxon>
    </lineage>
</organism>
<dbReference type="SUPFAM" id="SSF56112">
    <property type="entry name" value="Protein kinase-like (PK-like)"/>
    <property type="match status" value="1"/>
</dbReference>
<dbReference type="GO" id="GO:0004672">
    <property type="term" value="F:protein kinase activity"/>
    <property type="evidence" value="ECO:0007669"/>
    <property type="project" value="InterPro"/>
</dbReference>
<feature type="domain" description="Protein kinase" evidence="1">
    <location>
        <begin position="1"/>
        <end position="212"/>
    </location>
</feature>
<dbReference type="OrthoDB" id="4062651at2759"/>
<comment type="caution">
    <text evidence="2">The sequence shown here is derived from an EMBL/GenBank/DDBJ whole genome shotgun (WGS) entry which is preliminary data.</text>
</comment>
<reference evidence="2 3" key="1">
    <citation type="submission" date="2018-08" db="EMBL/GenBank/DDBJ databases">
        <title>Genome and evolution of the arbuscular mycorrhizal fungus Diversispora epigaea (formerly Glomus versiforme) and its bacterial endosymbionts.</title>
        <authorList>
            <person name="Sun X."/>
            <person name="Fei Z."/>
            <person name="Harrison M."/>
        </authorList>
    </citation>
    <scope>NUCLEOTIDE SEQUENCE [LARGE SCALE GENOMIC DNA]</scope>
    <source>
        <strain evidence="2 3">IT104</strain>
    </source>
</reference>
<dbReference type="InterPro" id="IPR000719">
    <property type="entry name" value="Prot_kinase_dom"/>
</dbReference>
<dbReference type="PANTHER" id="PTHR27006:SF606">
    <property type="entry name" value="INTERLEUKIN-1 RECEPTOR-ASSOCIATED KINASE 4"/>
    <property type="match status" value="1"/>
</dbReference>
<dbReference type="Proteomes" id="UP000266861">
    <property type="component" value="Unassembled WGS sequence"/>
</dbReference>
<sequence>MACYRICPECNREYTNISNTWYKPFSSNISKMILANGQVVFRAKWIDGPIRNGILEINSGTDMIAKHLKASESASIRIYGITQDPETNEYIYGCVYTLYISDFGLSKLIEQNVKNPEKRNIFGVLSYISPEVLSGEEYTKAADVYSFGIIAYEIVTGDLARQICDGLRPIIFHIPKSIPTFEELNVELRKYIWDHNKKKIIKTTSILPIFPT</sequence>
<dbReference type="Gene3D" id="1.10.510.10">
    <property type="entry name" value="Transferase(Phosphotransferase) domain 1"/>
    <property type="match status" value="1"/>
</dbReference>
<dbReference type="EMBL" id="PQFF01000106">
    <property type="protein sequence ID" value="RHZ82067.1"/>
    <property type="molecule type" value="Genomic_DNA"/>
</dbReference>
<dbReference type="InterPro" id="IPR011009">
    <property type="entry name" value="Kinase-like_dom_sf"/>
</dbReference>
<dbReference type="AlphaFoldDB" id="A0A397J3T8"/>
<dbReference type="PANTHER" id="PTHR27006">
    <property type="entry name" value="PROMASTIGOTE SURFACE ANTIGEN PROTEIN PSA"/>
    <property type="match status" value="1"/>
</dbReference>
<name>A0A397J3T8_9GLOM</name>
<dbReference type="GO" id="GO:0005524">
    <property type="term" value="F:ATP binding"/>
    <property type="evidence" value="ECO:0007669"/>
    <property type="project" value="InterPro"/>
</dbReference>